<dbReference type="InterPro" id="IPR050228">
    <property type="entry name" value="Carboxylesterase_BioH"/>
</dbReference>
<dbReference type="HOGENOM" id="CLU_020336_13_9_3"/>
<feature type="domain" description="AB hydrolase-1" evidence="1">
    <location>
        <begin position="24"/>
        <end position="266"/>
    </location>
</feature>
<dbReference type="SUPFAM" id="SSF53474">
    <property type="entry name" value="alpha/beta-Hydrolases"/>
    <property type="match status" value="1"/>
</dbReference>
<dbReference type="EMBL" id="CP001344">
    <property type="protein sequence ID" value="ACL46436.1"/>
    <property type="molecule type" value="Genomic_DNA"/>
</dbReference>
<dbReference type="PANTHER" id="PTHR43194:SF2">
    <property type="entry name" value="PEROXISOMAL MEMBRANE PROTEIN LPX1"/>
    <property type="match status" value="1"/>
</dbReference>
<dbReference type="GO" id="GO:0016787">
    <property type="term" value="F:hydrolase activity"/>
    <property type="evidence" value="ECO:0007669"/>
    <property type="project" value="UniProtKB-KW"/>
</dbReference>
<dbReference type="Gene3D" id="3.40.50.1820">
    <property type="entry name" value="alpha/beta hydrolase"/>
    <property type="match status" value="1"/>
</dbReference>
<evidence type="ECO:0000259" key="1">
    <source>
        <dbReference type="Pfam" id="PF00561"/>
    </source>
</evidence>
<dbReference type="AlphaFoldDB" id="B8HWL0"/>
<dbReference type="PRINTS" id="PR00412">
    <property type="entry name" value="EPOXHYDRLASE"/>
</dbReference>
<keyword evidence="2" id="KW-0378">Hydrolase</keyword>
<dbReference type="PANTHER" id="PTHR43194">
    <property type="entry name" value="HYDROLASE ALPHA/BETA FOLD FAMILY"/>
    <property type="match status" value="1"/>
</dbReference>
<dbReference type="KEGG" id="cyn:Cyan7425_4122"/>
<proteinExistence type="predicted"/>
<dbReference type="InterPro" id="IPR000639">
    <property type="entry name" value="Epox_hydrolase-like"/>
</dbReference>
<dbReference type="OrthoDB" id="252464at2"/>
<dbReference type="InterPro" id="IPR029058">
    <property type="entry name" value="AB_hydrolase_fold"/>
</dbReference>
<dbReference type="PRINTS" id="PR00111">
    <property type="entry name" value="ABHYDROLASE"/>
</dbReference>
<evidence type="ECO:0000313" key="2">
    <source>
        <dbReference type="EMBL" id="ACL46436.1"/>
    </source>
</evidence>
<sequence>METIDLLGVPHTYELTAPTDSPLVLVFVHGWLLSRHYWLPLVQQLCDRYQCLTYDLRGFGDSDQVLPCGEERYTPAAYAQDLELLLQRLDISSVWLVGHSLGGTIALWTADRLREKVRGVVCLNAGGGIYLHEEFERFRTAGQQILKFRPAWLEIVPLLEQFFCRSNVYQPLALEWGKQRIKDFICAHSEAALGTLLASTTAAEVHLLPQLVARLPQPVYFMAGRNDRIMEPKYVRHLASFHPLFDTEESNVIELEDCGHLSMLEQPDRVASHLCEILQHHCSTLQG</sequence>
<organism evidence="2">
    <name type="scientific">Cyanothece sp. (strain PCC 7425 / ATCC 29141)</name>
    <dbReference type="NCBI Taxonomy" id="395961"/>
    <lineage>
        <taxon>Bacteria</taxon>
        <taxon>Bacillati</taxon>
        <taxon>Cyanobacteriota</taxon>
        <taxon>Cyanophyceae</taxon>
        <taxon>Gomontiellales</taxon>
        <taxon>Cyanothecaceae</taxon>
        <taxon>Cyanothece</taxon>
    </lineage>
</organism>
<dbReference type="eggNOG" id="COG2267">
    <property type="taxonomic scope" value="Bacteria"/>
</dbReference>
<dbReference type="Pfam" id="PF00561">
    <property type="entry name" value="Abhydrolase_1"/>
    <property type="match status" value="1"/>
</dbReference>
<dbReference type="STRING" id="395961.Cyan7425_4122"/>
<gene>
    <name evidence="2" type="ordered locus">Cyan7425_4122</name>
</gene>
<name>B8HWL0_CYAP4</name>
<accession>B8HWL0</accession>
<protein>
    <submittedName>
        <fullName evidence="2">Alpha/beta hydrolase fold protein</fullName>
    </submittedName>
</protein>
<reference evidence="2" key="1">
    <citation type="submission" date="2009-01" db="EMBL/GenBank/DDBJ databases">
        <title>Complete sequence of chromosome Cyanothece sp. PCC 7425.</title>
        <authorList>
            <consortium name="US DOE Joint Genome Institute"/>
            <person name="Lucas S."/>
            <person name="Copeland A."/>
            <person name="Lapidus A."/>
            <person name="Glavina del Rio T."/>
            <person name="Dalin E."/>
            <person name="Tice H."/>
            <person name="Bruce D."/>
            <person name="Goodwin L."/>
            <person name="Pitluck S."/>
            <person name="Sims D."/>
            <person name="Meineke L."/>
            <person name="Brettin T."/>
            <person name="Detter J.C."/>
            <person name="Han C."/>
            <person name="Larimer F."/>
            <person name="Land M."/>
            <person name="Hauser L."/>
            <person name="Kyrpides N."/>
            <person name="Ovchinnikova G."/>
            <person name="Liberton M."/>
            <person name="Stoeckel J."/>
            <person name="Banerjee A."/>
            <person name="Singh A."/>
            <person name="Page L."/>
            <person name="Sato H."/>
            <person name="Zhao L."/>
            <person name="Sherman L."/>
            <person name="Pakrasi H."/>
            <person name="Richardson P."/>
        </authorList>
    </citation>
    <scope>NUCLEOTIDE SEQUENCE</scope>
    <source>
        <strain evidence="2">PCC 7425</strain>
    </source>
</reference>
<dbReference type="InterPro" id="IPR000073">
    <property type="entry name" value="AB_hydrolase_1"/>
</dbReference>